<sequence length="74" mass="8544">MYLITNFAILSANFNGSFQAQIQRHLQAPRDYIYSVTCPKLSRAILNRQSLLGLYWVQLYCWVWASLKACNEAA</sequence>
<protein>
    <submittedName>
        <fullName evidence="1">Uncharacterized protein</fullName>
    </submittedName>
</protein>
<reference evidence="1" key="1">
    <citation type="journal article" date="2023" name="Nat. Microbiol.">
        <title>Babesia duncani multi-omics identifies virulence factors and drug targets.</title>
        <authorList>
            <person name="Singh P."/>
            <person name="Lonardi S."/>
            <person name="Liang Q."/>
            <person name="Vydyam P."/>
            <person name="Khabirova E."/>
            <person name="Fang T."/>
            <person name="Gihaz S."/>
            <person name="Thekkiniath J."/>
            <person name="Munshi M."/>
            <person name="Abel S."/>
            <person name="Ciampossin L."/>
            <person name="Batugedara G."/>
            <person name="Gupta M."/>
            <person name="Lu X.M."/>
            <person name="Lenz T."/>
            <person name="Chakravarty S."/>
            <person name="Cornillot E."/>
            <person name="Hu Y."/>
            <person name="Ma W."/>
            <person name="Gonzalez L.M."/>
            <person name="Sanchez S."/>
            <person name="Estrada K."/>
            <person name="Sanchez-Flores A."/>
            <person name="Montero E."/>
            <person name="Harb O.S."/>
            <person name="Le Roch K.G."/>
            <person name="Mamoun C.B."/>
        </authorList>
    </citation>
    <scope>NUCLEOTIDE SEQUENCE</scope>
    <source>
        <strain evidence="1">WA1</strain>
    </source>
</reference>
<name>A0AAD9PMT9_9APIC</name>
<accession>A0AAD9PMT9</accession>
<evidence type="ECO:0000313" key="1">
    <source>
        <dbReference type="EMBL" id="KAK2197795.1"/>
    </source>
</evidence>
<evidence type="ECO:0000313" key="2">
    <source>
        <dbReference type="Proteomes" id="UP001214638"/>
    </source>
</evidence>
<dbReference type="Proteomes" id="UP001214638">
    <property type="component" value="Unassembled WGS sequence"/>
</dbReference>
<dbReference type="KEGG" id="bdw:94335096"/>
<comment type="caution">
    <text evidence="1">The sequence shown here is derived from an EMBL/GenBank/DDBJ whole genome shotgun (WGS) entry which is preliminary data.</text>
</comment>
<organism evidence="1 2">
    <name type="scientific">Babesia duncani</name>
    <dbReference type="NCBI Taxonomy" id="323732"/>
    <lineage>
        <taxon>Eukaryota</taxon>
        <taxon>Sar</taxon>
        <taxon>Alveolata</taxon>
        <taxon>Apicomplexa</taxon>
        <taxon>Aconoidasida</taxon>
        <taxon>Piroplasmida</taxon>
        <taxon>Babesiidae</taxon>
        <taxon>Babesia</taxon>
    </lineage>
</organism>
<keyword evidence="2" id="KW-1185">Reference proteome</keyword>
<dbReference type="RefSeq" id="XP_067804637.1">
    <property type="nucleotide sequence ID" value="XM_067945846.1"/>
</dbReference>
<proteinExistence type="predicted"/>
<dbReference type="EMBL" id="JALLKP010000001">
    <property type="protein sequence ID" value="KAK2197795.1"/>
    <property type="molecule type" value="Genomic_DNA"/>
</dbReference>
<gene>
    <name evidence="1" type="ORF">BdWA1_000798</name>
</gene>
<dbReference type="AlphaFoldDB" id="A0AAD9PMT9"/>
<dbReference type="GeneID" id="94335096"/>